<gene>
    <name evidence="3" type="ORF">U6N30_19810</name>
</gene>
<sequence>MSEDNSGSGYVESEYQRDSQYLSDRITADASSRWPVEPGRYRLVAARACPWANRTIIVRRLLGLESAISLGLCGPTHDERSWTFDLDPGGRDPVLGYERLQEAFLARDPDYSRGVTVPAVVDVPSGGVVTNDFPQITLDFSTQWTAHHRDGAPDLYPEQLRDEMDEVMQRVYTEVNNGVYRCGFSGSQRAYDKAFQRLFTALEWLEERLEHQRFLMGGQITEADVRLFTTLARFDPVYHGHFKCNLHKLSEMPVLWAYARDLFQTPGFGDTIDFPQIKEHYYVVHADINPTQIIPSGPDTSGWLMAHGRDQLGDQPFGDGTPRAPWPRARRSRTTTVPEASRTADRLWTTAEPSRDGCHGARHDDDTPARRCLNPLRRRADPPLDHAARPAGVRRSQPVAVLVRHRRPHAAGRRAGGRHPTRARARDDHGPAPGARLDRRGASGRRRTSRHGALPAR</sequence>
<evidence type="ECO:0000256" key="1">
    <source>
        <dbReference type="SAM" id="MobiDB-lite"/>
    </source>
</evidence>
<organism evidence="3 4">
    <name type="scientific">Blastococcus brunescens</name>
    <dbReference type="NCBI Taxonomy" id="1564165"/>
    <lineage>
        <taxon>Bacteria</taxon>
        <taxon>Bacillati</taxon>
        <taxon>Actinomycetota</taxon>
        <taxon>Actinomycetes</taxon>
        <taxon>Geodermatophilales</taxon>
        <taxon>Geodermatophilaceae</taxon>
        <taxon>Blastococcus</taxon>
    </lineage>
</organism>
<dbReference type="SFLD" id="SFLDG01148">
    <property type="entry name" value="Xi_(cytGST)"/>
    <property type="match status" value="1"/>
</dbReference>
<evidence type="ECO:0000313" key="4">
    <source>
        <dbReference type="Proteomes" id="UP001324287"/>
    </source>
</evidence>
<name>A0ABZ1AUU2_9ACTN</name>
<dbReference type="InterPro" id="IPR040079">
    <property type="entry name" value="Glutathione_S-Trfase"/>
</dbReference>
<dbReference type="InterPro" id="IPR036249">
    <property type="entry name" value="Thioredoxin-like_sf"/>
</dbReference>
<feature type="compositionally biased region" description="Basic and acidic residues" evidence="1">
    <location>
        <begin position="353"/>
        <end position="369"/>
    </location>
</feature>
<dbReference type="SFLD" id="SFLDS00019">
    <property type="entry name" value="Glutathione_Transferase_(cytos"/>
    <property type="match status" value="1"/>
</dbReference>
<dbReference type="InterPro" id="IPR047047">
    <property type="entry name" value="GST_Omega-like_C"/>
</dbReference>
<dbReference type="Gene3D" id="1.20.1050.10">
    <property type="match status" value="1"/>
</dbReference>
<dbReference type="PROSITE" id="PS50405">
    <property type="entry name" value="GST_CTER"/>
    <property type="match status" value="1"/>
</dbReference>
<reference evidence="3 4" key="1">
    <citation type="submission" date="2023-12" db="EMBL/GenBank/DDBJ databases">
        <title>Blastococcus brunescens sp. nov., an actonobacterium isolated from sandstone collected in sahara desert.</title>
        <authorList>
            <person name="Gtari M."/>
            <person name="Ghodhbane F."/>
        </authorList>
    </citation>
    <scope>NUCLEOTIDE SEQUENCE [LARGE SCALE GENOMIC DNA]</scope>
    <source>
        <strain evidence="3 4">BMG 8361</strain>
    </source>
</reference>
<feature type="region of interest" description="Disordered" evidence="1">
    <location>
        <begin position="313"/>
        <end position="457"/>
    </location>
</feature>
<dbReference type="PANTHER" id="PTHR32419:SF6">
    <property type="entry name" value="GLUTATHIONE S-TRANSFERASE OMEGA-LIKE 1-RELATED"/>
    <property type="match status" value="1"/>
</dbReference>
<dbReference type="SFLD" id="SFLDG01206">
    <property type="entry name" value="Xi.1"/>
    <property type="match status" value="1"/>
</dbReference>
<feature type="domain" description="GST C-terminal" evidence="2">
    <location>
        <begin position="157"/>
        <end position="284"/>
    </location>
</feature>
<dbReference type="Gene3D" id="3.40.30.10">
    <property type="entry name" value="Glutaredoxin"/>
    <property type="match status" value="1"/>
</dbReference>
<dbReference type="PANTHER" id="PTHR32419">
    <property type="entry name" value="GLUTATHIONYL-HYDROQUINONE REDUCTASE"/>
    <property type="match status" value="1"/>
</dbReference>
<dbReference type="RefSeq" id="WP_324273625.1">
    <property type="nucleotide sequence ID" value="NZ_CP141261.1"/>
</dbReference>
<proteinExistence type="predicted"/>
<dbReference type="SUPFAM" id="SSF52833">
    <property type="entry name" value="Thioredoxin-like"/>
    <property type="match status" value="1"/>
</dbReference>
<dbReference type="InterPro" id="IPR004045">
    <property type="entry name" value="Glutathione_S-Trfase_N"/>
</dbReference>
<dbReference type="InterPro" id="IPR010987">
    <property type="entry name" value="Glutathione-S-Trfase_C-like"/>
</dbReference>
<keyword evidence="4" id="KW-1185">Reference proteome</keyword>
<dbReference type="InterPro" id="IPR036282">
    <property type="entry name" value="Glutathione-S-Trfase_C_sf"/>
</dbReference>
<protein>
    <submittedName>
        <fullName evidence="3">Glutathione S-transferase C-terminal domain-containing protein</fullName>
    </submittedName>
</protein>
<dbReference type="Pfam" id="PF13409">
    <property type="entry name" value="GST_N_2"/>
    <property type="match status" value="1"/>
</dbReference>
<dbReference type="EMBL" id="CP141261">
    <property type="protein sequence ID" value="WRL62270.1"/>
    <property type="molecule type" value="Genomic_DNA"/>
</dbReference>
<feature type="compositionally biased region" description="Basic residues" evidence="1">
    <location>
        <begin position="403"/>
        <end position="423"/>
    </location>
</feature>
<dbReference type="SUPFAM" id="SSF47616">
    <property type="entry name" value="GST C-terminal domain-like"/>
    <property type="match status" value="1"/>
</dbReference>
<dbReference type="Pfam" id="PF13410">
    <property type="entry name" value="GST_C_2"/>
    <property type="match status" value="1"/>
</dbReference>
<feature type="compositionally biased region" description="Basic and acidic residues" evidence="1">
    <location>
        <begin position="424"/>
        <end position="441"/>
    </location>
</feature>
<evidence type="ECO:0000259" key="2">
    <source>
        <dbReference type="PROSITE" id="PS50405"/>
    </source>
</evidence>
<evidence type="ECO:0000313" key="3">
    <source>
        <dbReference type="EMBL" id="WRL62270.1"/>
    </source>
</evidence>
<dbReference type="InterPro" id="IPR016639">
    <property type="entry name" value="GST_Omega/GSH"/>
</dbReference>
<dbReference type="CDD" id="cd03190">
    <property type="entry name" value="GST_C_Omega_like"/>
    <property type="match status" value="1"/>
</dbReference>
<dbReference type="Proteomes" id="UP001324287">
    <property type="component" value="Chromosome"/>
</dbReference>
<accession>A0ABZ1AUU2</accession>
<feature type="compositionally biased region" description="Basic and acidic residues" evidence="1">
    <location>
        <begin position="378"/>
        <end position="388"/>
    </location>
</feature>